<dbReference type="InterPro" id="IPR036465">
    <property type="entry name" value="vWFA_dom_sf"/>
</dbReference>
<dbReference type="InterPro" id="IPR050525">
    <property type="entry name" value="ECM_Assembly_Org"/>
</dbReference>
<dbReference type="PRINTS" id="PR00453">
    <property type="entry name" value="VWFADOMAIN"/>
</dbReference>
<protein>
    <recommendedName>
        <fullName evidence="3">VWFA domain-containing protein</fullName>
    </recommendedName>
</protein>
<dbReference type="SMART" id="SM00327">
    <property type="entry name" value="VWA"/>
    <property type="match status" value="1"/>
</dbReference>
<dbReference type="PANTHER" id="PTHR24020">
    <property type="entry name" value="COLLAGEN ALPHA"/>
    <property type="match status" value="1"/>
</dbReference>
<evidence type="ECO:0000259" key="3">
    <source>
        <dbReference type="PROSITE" id="PS50234"/>
    </source>
</evidence>
<dbReference type="InterPro" id="IPR002035">
    <property type="entry name" value="VWF_A"/>
</dbReference>
<evidence type="ECO:0000313" key="5">
    <source>
        <dbReference type="Proteomes" id="UP001642483"/>
    </source>
</evidence>
<feature type="signal peptide" evidence="2">
    <location>
        <begin position="1"/>
        <end position="16"/>
    </location>
</feature>
<dbReference type="PANTHER" id="PTHR24020:SF87">
    <property type="entry name" value="COLLAGEN ALPHA-1(VI) CHAIN-LIKE"/>
    <property type="match status" value="1"/>
</dbReference>
<feature type="transmembrane region" description="Helical" evidence="1">
    <location>
        <begin position="641"/>
        <end position="665"/>
    </location>
</feature>
<keyword evidence="1" id="KW-1133">Transmembrane helix</keyword>
<evidence type="ECO:0000256" key="1">
    <source>
        <dbReference type="SAM" id="Phobius"/>
    </source>
</evidence>
<dbReference type="PROSITE" id="PS50234">
    <property type="entry name" value="VWFA"/>
    <property type="match status" value="1"/>
</dbReference>
<dbReference type="Gene3D" id="3.40.50.410">
    <property type="entry name" value="von Willebrand factor, type A domain"/>
    <property type="match status" value="1"/>
</dbReference>
<evidence type="ECO:0000313" key="4">
    <source>
        <dbReference type="EMBL" id="CAK8678162.1"/>
    </source>
</evidence>
<evidence type="ECO:0000256" key="2">
    <source>
        <dbReference type="SAM" id="SignalP"/>
    </source>
</evidence>
<feature type="domain" description="VWFA" evidence="3">
    <location>
        <begin position="194"/>
        <end position="370"/>
    </location>
</feature>
<dbReference type="Proteomes" id="UP001642483">
    <property type="component" value="Unassembled WGS sequence"/>
</dbReference>
<accession>A0ABP0FEP9</accession>
<keyword evidence="5" id="KW-1185">Reference proteome</keyword>
<dbReference type="CDD" id="cd01472">
    <property type="entry name" value="vWA_collagen"/>
    <property type="match status" value="1"/>
</dbReference>
<organism evidence="4 5">
    <name type="scientific">Clavelina lepadiformis</name>
    <name type="common">Light-bulb sea squirt</name>
    <name type="synonym">Ascidia lepadiformis</name>
    <dbReference type="NCBI Taxonomy" id="159417"/>
    <lineage>
        <taxon>Eukaryota</taxon>
        <taxon>Metazoa</taxon>
        <taxon>Chordata</taxon>
        <taxon>Tunicata</taxon>
        <taxon>Ascidiacea</taxon>
        <taxon>Aplousobranchia</taxon>
        <taxon>Clavelinidae</taxon>
        <taxon>Clavelina</taxon>
    </lineage>
</organism>
<keyword evidence="2" id="KW-0732">Signal</keyword>
<reference evidence="4 5" key="1">
    <citation type="submission" date="2024-02" db="EMBL/GenBank/DDBJ databases">
        <authorList>
            <person name="Daric V."/>
            <person name="Darras S."/>
        </authorList>
    </citation>
    <scope>NUCLEOTIDE SEQUENCE [LARGE SCALE GENOMIC DNA]</scope>
</reference>
<keyword evidence="1" id="KW-0812">Transmembrane</keyword>
<name>A0ABP0FEP9_CLALP</name>
<feature type="chain" id="PRO_5046296534" description="VWFA domain-containing protein" evidence="2">
    <location>
        <begin position="17"/>
        <end position="671"/>
    </location>
</feature>
<proteinExistence type="predicted"/>
<dbReference type="SUPFAM" id="SSF53300">
    <property type="entry name" value="vWA-like"/>
    <property type="match status" value="1"/>
</dbReference>
<gene>
    <name evidence="4" type="ORF">CVLEPA_LOCUS8107</name>
</gene>
<dbReference type="Pfam" id="PF00092">
    <property type="entry name" value="VWA"/>
    <property type="match status" value="1"/>
</dbReference>
<sequence>MEYTLILLMTGILVSAMPAENKKKTSPIGAIDLTLAEGSFGEEVVQACLQKIDSLFAFSNDFGFMKRISFVETEYGRNYSNRNKKRGIWQISTNMENIIFNNLSSLNSTLKNFNLIDEYHNLVYERDYSIPFYSALVGRLYIEIMVGLSTFPGTLMDQADWWANNYHSGASSDVFSTQVAEHESNLSCSNERMDLWFLLDSSGSIGTENFKTSLDFVSHLSSKFNISSDRVRTGMSIYSTWHTIISYFNQHTSNQEFMEAVKTTHYKRGGTNTGAAITKVLTKGFNERNGARDRSQGVPRVLIVLTDGQSNDDVLQPVYDAHEAGITVFAVGVGHGIKFEEINLIASNPDSTYAYKLSQFNTLLPILQRVLTEQTCTASATLSNNTLVTIRISSGSSHYSSIKIPRNGYVTISLSTESVNGSSGQGYIGTFPNPNSALHSAAFQLTGGNNITFVATGDGILLKEGSKISEISSFKLHDDTLPIYISINSKGQLSLPLEMRAIVVNAVFNTATTSTTLPTTILATTSVSPDSSLTMRSLDPSATTVEKLTTLESSTRLTTTPLFKLFTTRPSTTTIYFTDKHLEPTNPANTTATTTTKSTIITRTLSVLTVATPLLTTVTPDAFARSTCRNEEFQDSLVPAWWMWLCITFGVLLALVITISLSIAWREKRRK</sequence>
<keyword evidence="1" id="KW-0472">Membrane</keyword>
<comment type="caution">
    <text evidence="4">The sequence shown here is derived from an EMBL/GenBank/DDBJ whole genome shotgun (WGS) entry which is preliminary data.</text>
</comment>
<dbReference type="EMBL" id="CAWYQH010000046">
    <property type="protein sequence ID" value="CAK8678162.1"/>
    <property type="molecule type" value="Genomic_DNA"/>
</dbReference>